<keyword evidence="4" id="KW-1185">Reference proteome</keyword>
<feature type="region of interest" description="Disordered" evidence="1">
    <location>
        <begin position="86"/>
        <end position="119"/>
    </location>
</feature>
<accession>A0AAD7RR32</accession>
<reference evidence="3" key="1">
    <citation type="journal article" date="2023" name="Science">
        <title>Genome structures resolve the early diversification of teleost fishes.</title>
        <authorList>
            <person name="Parey E."/>
            <person name="Louis A."/>
            <person name="Montfort J."/>
            <person name="Bouchez O."/>
            <person name="Roques C."/>
            <person name="Iampietro C."/>
            <person name="Lluch J."/>
            <person name="Castinel A."/>
            <person name="Donnadieu C."/>
            <person name="Desvignes T."/>
            <person name="Floi Bucao C."/>
            <person name="Jouanno E."/>
            <person name="Wen M."/>
            <person name="Mejri S."/>
            <person name="Dirks R."/>
            <person name="Jansen H."/>
            <person name="Henkel C."/>
            <person name="Chen W.J."/>
            <person name="Zahm M."/>
            <person name="Cabau C."/>
            <person name="Klopp C."/>
            <person name="Thompson A.W."/>
            <person name="Robinson-Rechavi M."/>
            <person name="Braasch I."/>
            <person name="Lecointre G."/>
            <person name="Bobe J."/>
            <person name="Postlethwait J.H."/>
            <person name="Berthelot C."/>
            <person name="Roest Crollius H."/>
            <person name="Guiguen Y."/>
        </authorList>
    </citation>
    <scope>NUCLEOTIDE SEQUENCE</scope>
    <source>
        <strain evidence="3">NC1722</strain>
    </source>
</reference>
<comment type="caution">
    <text evidence="3">The sequence shown here is derived from an EMBL/GenBank/DDBJ whole genome shotgun (WGS) entry which is preliminary data.</text>
</comment>
<organism evidence="3 4">
    <name type="scientific">Aldrovandia affinis</name>
    <dbReference type="NCBI Taxonomy" id="143900"/>
    <lineage>
        <taxon>Eukaryota</taxon>
        <taxon>Metazoa</taxon>
        <taxon>Chordata</taxon>
        <taxon>Craniata</taxon>
        <taxon>Vertebrata</taxon>
        <taxon>Euteleostomi</taxon>
        <taxon>Actinopterygii</taxon>
        <taxon>Neopterygii</taxon>
        <taxon>Teleostei</taxon>
        <taxon>Notacanthiformes</taxon>
        <taxon>Halosauridae</taxon>
        <taxon>Aldrovandia</taxon>
    </lineage>
</organism>
<evidence type="ECO:0000313" key="3">
    <source>
        <dbReference type="EMBL" id="KAJ8388824.1"/>
    </source>
</evidence>
<evidence type="ECO:0000256" key="2">
    <source>
        <dbReference type="SAM" id="SignalP"/>
    </source>
</evidence>
<sequence length="119" mass="13332">MALKILFLVACVLATCTEQHQALSLAAQGEAMEPPEDKSQDLNPGLNEGCSCNEKWRGVLNRGCPCKQANKYVRSQTSRSEAVKMYVKEDRKKNHGAQNLRKKKHRKKSNSKHPISTPI</sequence>
<name>A0AAD7RR32_9TELE</name>
<dbReference type="AlphaFoldDB" id="A0AAD7RR32"/>
<evidence type="ECO:0000256" key="1">
    <source>
        <dbReference type="SAM" id="MobiDB-lite"/>
    </source>
</evidence>
<feature type="compositionally biased region" description="Basic residues" evidence="1">
    <location>
        <begin position="100"/>
        <end position="111"/>
    </location>
</feature>
<gene>
    <name evidence="3" type="ORF">AAFF_G00125800</name>
</gene>
<feature type="chain" id="PRO_5042099266" description="Secreted protein" evidence="2">
    <location>
        <begin position="23"/>
        <end position="119"/>
    </location>
</feature>
<proteinExistence type="predicted"/>
<dbReference type="Proteomes" id="UP001221898">
    <property type="component" value="Unassembled WGS sequence"/>
</dbReference>
<keyword evidence="2" id="KW-0732">Signal</keyword>
<evidence type="ECO:0008006" key="5">
    <source>
        <dbReference type="Google" id="ProtNLM"/>
    </source>
</evidence>
<protein>
    <recommendedName>
        <fullName evidence="5">Secreted protein</fullName>
    </recommendedName>
</protein>
<feature type="signal peptide" evidence="2">
    <location>
        <begin position="1"/>
        <end position="22"/>
    </location>
</feature>
<evidence type="ECO:0000313" key="4">
    <source>
        <dbReference type="Proteomes" id="UP001221898"/>
    </source>
</evidence>
<dbReference type="EMBL" id="JAINUG010000189">
    <property type="protein sequence ID" value="KAJ8388824.1"/>
    <property type="molecule type" value="Genomic_DNA"/>
</dbReference>